<dbReference type="OrthoDB" id="2432222at2759"/>
<reference evidence="1" key="1">
    <citation type="journal article" date="2020" name="Fungal Divers.">
        <title>Resolving the Mortierellaceae phylogeny through synthesis of multi-gene phylogenetics and phylogenomics.</title>
        <authorList>
            <person name="Vandepol N."/>
            <person name="Liber J."/>
            <person name="Desiro A."/>
            <person name="Na H."/>
            <person name="Kennedy M."/>
            <person name="Barry K."/>
            <person name="Grigoriev I.V."/>
            <person name="Miller A.N."/>
            <person name="O'Donnell K."/>
            <person name="Stajich J.E."/>
            <person name="Bonito G."/>
        </authorList>
    </citation>
    <scope>NUCLEOTIDE SEQUENCE</scope>
    <source>
        <strain evidence="1">MES-2147</strain>
    </source>
</reference>
<proteinExistence type="predicted"/>
<sequence>MDLLRPHFLTLTDLDLAYNNNATSAMAQEIMSSCPLLVTFRAPQIEAMDIVEGHPWVCFGIQQLRTLIHFNSITIRQVQPIVFDQLSRLTRLEVLNLSYLDPMGVRFGDDLLDLRLESGLDKLSSLRLLRVIEFPSTKQSMDEQEIDWILEHWKFLRRIDGVLNAFDPDINKALRQRLEQH</sequence>
<evidence type="ECO:0000313" key="1">
    <source>
        <dbReference type="EMBL" id="KAF9997791.1"/>
    </source>
</evidence>
<dbReference type="Gene3D" id="3.80.10.10">
    <property type="entry name" value="Ribonuclease Inhibitor"/>
    <property type="match status" value="1"/>
</dbReference>
<accession>A0A9P6SSP1</accession>
<dbReference type="InterPro" id="IPR032675">
    <property type="entry name" value="LRR_dom_sf"/>
</dbReference>
<keyword evidence="2" id="KW-1185">Reference proteome</keyword>
<dbReference type="AlphaFoldDB" id="A0A9P6SSP1"/>
<protein>
    <submittedName>
        <fullName evidence="1">Uncharacterized protein</fullName>
    </submittedName>
</protein>
<feature type="non-terminal residue" evidence="1">
    <location>
        <position position="181"/>
    </location>
</feature>
<name>A0A9P6SSP1_9FUNG</name>
<evidence type="ECO:0000313" key="2">
    <source>
        <dbReference type="Proteomes" id="UP000749646"/>
    </source>
</evidence>
<dbReference type="EMBL" id="JAAAHW010000947">
    <property type="protein sequence ID" value="KAF9997791.1"/>
    <property type="molecule type" value="Genomic_DNA"/>
</dbReference>
<organism evidence="1 2">
    <name type="scientific">Modicella reniformis</name>
    <dbReference type="NCBI Taxonomy" id="1440133"/>
    <lineage>
        <taxon>Eukaryota</taxon>
        <taxon>Fungi</taxon>
        <taxon>Fungi incertae sedis</taxon>
        <taxon>Mucoromycota</taxon>
        <taxon>Mortierellomycotina</taxon>
        <taxon>Mortierellomycetes</taxon>
        <taxon>Mortierellales</taxon>
        <taxon>Mortierellaceae</taxon>
        <taxon>Modicella</taxon>
    </lineage>
</organism>
<comment type="caution">
    <text evidence="1">The sequence shown here is derived from an EMBL/GenBank/DDBJ whole genome shotgun (WGS) entry which is preliminary data.</text>
</comment>
<dbReference type="Proteomes" id="UP000749646">
    <property type="component" value="Unassembled WGS sequence"/>
</dbReference>
<gene>
    <name evidence="1" type="ORF">BGZ65_006638</name>
</gene>
<dbReference type="SUPFAM" id="SSF52047">
    <property type="entry name" value="RNI-like"/>
    <property type="match status" value="1"/>
</dbReference>